<proteinExistence type="predicted"/>
<dbReference type="SUPFAM" id="SSF55804">
    <property type="entry name" value="Phoshotransferase/anion transport protein"/>
    <property type="match status" value="1"/>
</dbReference>
<dbReference type="Proteomes" id="UP000298133">
    <property type="component" value="Unassembled WGS sequence"/>
</dbReference>
<dbReference type="Gene3D" id="3.40.930.10">
    <property type="entry name" value="Mannitol-specific EII, Chain A"/>
    <property type="match status" value="1"/>
</dbReference>
<dbReference type="InterPro" id="IPR002178">
    <property type="entry name" value="PTS_EIIA_type-2_dom"/>
</dbReference>
<dbReference type="AlphaFoldDB" id="A0A4Y8UHH9"/>
<keyword evidence="3" id="KW-1185">Reference proteome</keyword>
<reference evidence="2 3" key="1">
    <citation type="submission" date="2019-03" db="EMBL/GenBank/DDBJ databases">
        <title>Draft genome of Gammaproteobacteria bacterium LSUCC0057, a member of the SAR92 clade.</title>
        <authorList>
            <person name="Lanclos V.C."/>
            <person name="Doiron C."/>
            <person name="Henson M.W."/>
            <person name="Thrash J.C."/>
        </authorList>
    </citation>
    <scope>NUCLEOTIDE SEQUENCE [LARGE SCALE GENOMIC DNA]</scope>
    <source>
        <strain evidence="2 3">LSUCC0057</strain>
    </source>
</reference>
<dbReference type="OrthoDB" id="95460at2"/>
<accession>A0A4Y8UHH9</accession>
<organism evidence="2 3">
    <name type="scientific">Gammaproteobacteria bacterium LSUCC0057</name>
    <dbReference type="NCBI Taxonomy" id="2559237"/>
    <lineage>
        <taxon>Bacteria</taxon>
        <taxon>Pseudomonadati</taxon>
        <taxon>Pseudomonadota</taxon>
        <taxon>Gammaproteobacteria</taxon>
        <taxon>Cellvibrionales</taxon>
        <taxon>Porticoccaceae</taxon>
        <taxon>SAR92 clade</taxon>
    </lineage>
</organism>
<dbReference type="PROSITE" id="PS51094">
    <property type="entry name" value="PTS_EIIA_TYPE_2"/>
    <property type="match status" value="1"/>
</dbReference>
<dbReference type="InterPro" id="IPR016152">
    <property type="entry name" value="PTrfase/Anion_transptr"/>
</dbReference>
<evidence type="ECO:0000313" key="3">
    <source>
        <dbReference type="Proteomes" id="UP000298133"/>
    </source>
</evidence>
<sequence>MKVTDVLQPNLTRAKLDGRSKKSTLELLAELFAEQLGDIDGDSLFTNFIHRERLGSTGFGDGVAIPHCRLPGLRRIHGALISLREPIEFDAADDQPVDLLFALVVPEEKNEEHLTTLAAIAALLSDSTTRQLLRDCDGHQQLYDQAIIRDGVVR</sequence>
<dbReference type="CDD" id="cd00211">
    <property type="entry name" value="PTS_IIA_fru"/>
    <property type="match status" value="1"/>
</dbReference>
<dbReference type="PANTHER" id="PTHR47738:SF1">
    <property type="entry name" value="NITROGEN REGULATORY PROTEIN"/>
    <property type="match status" value="1"/>
</dbReference>
<dbReference type="GO" id="GO:0030295">
    <property type="term" value="F:protein kinase activator activity"/>
    <property type="evidence" value="ECO:0007669"/>
    <property type="project" value="TreeGrafter"/>
</dbReference>
<protein>
    <submittedName>
        <fullName evidence="2">PTS fructose transporter subunit IIA</fullName>
    </submittedName>
</protein>
<feature type="domain" description="PTS EIIA type-2" evidence="1">
    <location>
        <begin position="5"/>
        <end position="150"/>
    </location>
</feature>
<dbReference type="EMBL" id="SPIA01000004">
    <property type="protein sequence ID" value="TFH67189.1"/>
    <property type="molecule type" value="Genomic_DNA"/>
</dbReference>
<dbReference type="PANTHER" id="PTHR47738">
    <property type="entry name" value="PTS SYSTEM FRUCTOSE-LIKE EIIA COMPONENT-RELATED"/>
    <property type="match status" value="1"/>
</dbReference>
<evidence type="ECO:0000259" key="1">
    <source>
        <dbReference type="PROSITE" id="PS51094"/>
    </source>
</evidence>
<dbReference type="InterPro" id="IPR051541">
    <property type="entry name" value="PTS_SugarTrans_NitroReg"/>
</dbReference>
<comment type="caution">
    <text evidence="2">The sequence shown here is derived from an EMBL/GenBank/DDBJ whole genome shotgun (WGS) entry which is preliminary data.</text>
</comment>
<evidence type="ECO:0000313" key="2">
    <source>
        <dbReference type="EMBL" id="TFH67189.1"/>
    </source>
</evidence>
<dbReference type="Pfam" id="PF00359">
    <property type="entry name" value="PTS_EIIA_2"/>
    <property type="match status" value="1"/>
</dbReference>
<gene>
    <name evidence="2" type="ORF">E3W66_09190</name>
</gene>
<name>A0A4Y8UHH9_9GAMM</name>